<feature type="non-terminal residue" evidence="1">
    <location>
        <position position="1"/>
    </location>
</feature>
<evidence type="ECO:0000313" key="1">
    <source>
        <dbReference type="EMBL" id="GAG16377.1"/>
    </source>
</evidence>
<name>X0VZ57_9ZZZZ</name>
<proteinExistence type="predicted"/>
<accession>X0VZ57</accession>
<organism evidence="1">
    <name type="scientific">marine sediment metagenome</name>
    <dbReference type="NCBI Taxonomy" id="412755"/>
    <lineage>
        <taxon>unclassified sequences</taxon>
        <taxon>metagenomes</taxon>
        <taxon>ecological metagenomes</taxon>
    </lineage>
</organism>
<comment type="caution">
    <text evidence="1">The sequence shown here is derived from an EMBL/GenBank/DDBJ whole genome shotgun (WGS) entry which is preliminary data.</text>
</comment>
<dbReference type="AlphaFoldDB" id="X0VZ57"/>
<protein>
    <submittedName>
        <fullName evidence="1">Uncharacterized protein</fullName>
    </submittedName>
</protein>
<reference evidence="1" key="1">
    <citation type="journal article" date="2014" name="Front. Microbiol.">
        <title>High frequency of phylogenetically diverse reductive dehalogenase-homologous genes in deep subseafloor sedimentary metagenomes.</title>
        <authorList>
            <person name="Kawai M."/>
            <person name="Futagami T."/>
            <person name="Toyoda A."/>
            <person name="Takaki Y."/>
            <person name="Nishi S."/>
            <person name="Hori S."/>
            <person name="Arai W."/>
            <person name="Tsubouchi T."/>
            <person name="Morono Y."/>
            <person name="Uchiyama I."/>
            <person name="Ito T."/>
            <person name="Fujiyama A."/>
            <person name="Inagaki F."/>
            <person name="Takami H."/>
        </authorList>
    </citation>
    <scope>NUCLEOTIDE SEQUENCE</scope>
    <source>
        <strain evidence="1">Expedition CK06-06</strain>
    </source>
</reference>
<gene>
    <name evidence="1" type="ORF">S01H1_58031</name>
</gene>
<dbReference type="EMBL" id="BARS01037880">
    <property type="protein sequence ID" value="GAG16377.1"/>
    <property type="molecule type" value="Genomic_DNA"/>
</dbReference>
<sequence>VDLSKQEPGDIPYIVTIIHSKPKQHFTPPKFQVWITTLHLIILTEVKTAWQVG</sequence>